<evidence type="ECO:0000313" key="9">
    <source>
        <dbReference type="Proteomes" id="UP001209854"/>
    </source>
</evidence>
<keyword evidence="5" id="KW-0346">Stress response</keyword>
<evidence type="ECO:0000256" key="1">
    <source>
        <dbReference type="ARBA" id="ARBA00008239"/>
    </source>
</evidence>
<dbReference type="Pfam" id="PF00183">
    <property type="entry name" value="HSP90"/>
    <property type="match status" value="1"/>
</dbReference>
<dbReference type="InterPro" id="IPR019805">
    <property type="entry name" value="Heat_shock_protein_90_CS"/>
</dbReference>
<evidence type="ECO:0000256" key="3">
    <source>
        <dbReference type="ARBA" id="ARBA00022840"/>
    </source>
</evidence>
<comment type="caution">
    <text evidence="5">Lacks conserved residue(s) required for the propagation of feature annotation.</text>
</comment>
<accession>A0ABT3MSU5</accession>
<keyword evidence="9" id="KW-1185">Reference proteome</keyword>
<protein>
    <recommendedName>
        <fullName evidence="5">Chaperone protein HtpG</fullName>
    </recommendedName>
    <alternativeName>
        <fullName evidence="5">Heat shock protein HtpG</fullName>
    </alternativeName>
    <alternativeName>
        <fullName evidence="5">High temperature protein G</fullName>
    </alternativeName>
</protein>
<dbReference type="Gene3D" id="3.40.50.11260">
    <property type="match status" value="1"/>
</dbReference>
<keyword evidence="6" id="KW-0175">Coiled coil</keyword>
<dbReference type="CDD" id="cd16927">
    <property type="entry name" value="HATPase_Hsp90-like"/>
    <property type="match status" value="1"/>
</dbReference>
<keyword evidence="4 5" id="KW-0143">Chaperone</keyword>
<reference evidence="8 9" key="1">
    <citation type="submission" date="2022-10" db="EMBL/GenBank/DDBJ databases">
        <title>High-quality genome sequences of two octocoral-associated bacteria, Endozoicomonas euniceicola EF212 and Endozoicomonas gorgoniicola PS125.</title>
        <authorList>
            <person name="Chiou Y.-J."/>
            <person name="Chen Y.-H."/>
        </authorList>
    </citation>
    <scope>NUCLEOTIDE SEQUENCE [LARGE SCALE GENOMIC DNA]</scope>
    <source>
        <strain evidence="8 9">PS125</strain>
    </source>
</reference>
<dbReference type="InterPro" id="IPR001404">
    <property type="entry name" value="Hsp90_fam"/>
</dbReference>
<evidence type="ECO:0000256" key="4">
    <source>
        <dbReference type="ARBA" id="ARBA00023186"/>
    </source>
</evidence>
<comment type="subunit">
    <text evidence="5">Homodimer.</text>
</comment>
<feature type="region of interest" description="A; substrate-binding" evidence="5">
    <location>
        <begin position="1"/>
        <end position="348"/>
    </location>
</feature>
<keyword evidence="5" id="KW-0963">Cytoplasm</keyword>
<dbReference type="HAMAP" id="MF_00505">
    <property type="entry name" value="HSP90"/>
    <property type="match status" value="1"/>
</dbReference>
<dbReference type="InterPro" id="IPR020568">
    <property type="entry name" value="Ribosomal_Su5_D2-typ_SF"/>
</dbReference>
<dbReference type="SUPFAM" id="SSF54211">
    <property type="entry name" value="Ribosomal protein S5 domain 2-like"/>
    <property type="match status" value="1"/>
</dbReference>
<name>A0ABT3MSU5_9GAMM</name>
<evidence type="ECO:0000313" key="8">
    <source>
        <dbReference type="EMBL" id="MCW7552438.1"/>
    </source>
</evidence>
<gene>
    <name evidence="5 8" type="primary">htpG</name>
    <name evidence="8" type="ORF">NX722_07230</name>
</gene>
<dbReference type="PROSITE" id="PS00298">
    <property type="entry name" value="HSP90"/>
    <property type="match status" value="1"/>
</dbReference>
<evidence type="ECO:0000256" key="2">
    <source>
        <dbReference type="ARBA" id="ARBA00022741"/>
    </source>
</evidence>
<dbReference type="RefSeq" id="WP_262567400.1">
    <property type="nucleotide sequence ID" value="NZ_JAPFCC010000001.1"/>
</dbReference>
<comment type="subcellular location">
    <subcellularLocation>
        <location evidence="5">Cytoplasm</location>
    </subcellularLocation>
</comment>
<dbReference type="SMART" id="SM00387">
    <property type="entry name" value="HATPase_c"/>
    <property type="match status" value="1"/>
</dbReference>
<comment type="function">
    <text evidence="5">Molecular chaperone. Has ATPase activity.</text>
</comment>
<comment type="caution">
    <text evidence="8">The sequence shown here is derived from an EMBL/GenBank/DDBJ whole genome shotgun (WGS) entry which is preliminary data.</text>
</comment>
<evidence type="ECO:0000259" key="7">
    <source>
        <dbReference type="SMART" id="SM00387"/>
    </source>
</evidence>
<feature type="coiled-coil region" evidence="6">
    <location>
        <begin position="507"/>
        <end position="534"/>
    </location>
</feature>
<keyword evidence="2 5" id="KW-0547">Nucleotide-binding</keyword>
<dbReference type="InterPro" id="IPR020575">
    <property type="entry name" value="Hsp90_N"/>
</dbReference>
<evidence type="ECO:0000256" key="5">
    <source>
        <dbReference type="HAMAP-Rule" id="MF_00505"/>
    </source>
</evidence>
<proteinExistence type="inferred from homology"/>
<dbReference type="SUPFAM" id="SSF110942">
    <property type="entry name" value="HSP90 C-terminal domain"/>
    <property type="match status" value="1"/>
</dbReference>
<dbReference type="Gene3D" id="3.30.565.10">
    <property type="entry name" value="Histidine kinase-like ATPase, C-terminal domain"/>
    <property type="match status" value="1"/>
</dbReference>
<dbReference type="Proteomes" id="UP001209854">
    <property type="component" value="Unassembled WGS sequence"/>
</dbReference>
<dbReference type="Gene3D" id="1.20.120.790">
    <property type="entry name" value="Heat shock protein 90, C-terminal domain"/>
    <property type="match status" value="1"/>
</dbReference>
<dbReference type="InterPro" id="IPR037196">
    <property type="entry name" value="HSP90_C"/>
</dbReference>
<dbReference type="InterPro" id="IPR003594">
    <property type="entry name" value="HATPase_dom"/>
</dbReference>
<dbReference type="PIRSF" id="PIRSF002583">
    <property type="entry name" value="Hsp90"/>
    <property type="match status" value="1"/>
</dbReference>
<dbReference type="PANTHER" id="PTHR11528">
    <property type="entry name" value="HEAT SHOCK PROTEIN 90 FAMILY MEMBER"/>
    <property type="match status" value="1"/>
</dbReference>
<dbReference type="EMBL" id="JAPFCC010000001">
    <property type="protein sequence ID" value="MCW7552438.1"/>
    <property type="molecule type" value="Genomic_DNA"/>
</dbReference>
<dbReference type="Gene3D" id="3.30.230.80">
    <property type="match status" value="1"/>
</dbReference>
<dbReference type="InterPro" id="IPR036890">
    <property type="entry name" value="HATPase_C_sf"/>
</dbReference>
<keyword evidence="3 5" id="KW-0067">ATP-binding</keyword>
<feature type="domain" description="Histidine kinase/HSP90-like ATPase" evidence="7">
    <location>
        <begin position="30"/>
        <end position="187"/>
    </location>
</feature>
<dbReference type="Pfam" id="PF13589">
    <property type="entry name" value="HATPase_c_3"/>
    <property type="match status" value="1"/>
</dbReference>
<evidence type="ECO:0000256" key="6">
    <source>
        <dbReference type="SAM" id="Coils"/>
    </source>
</evidence>
<dbReference type="NCBIfam" id="NF003555">
    <property type="entry name" value="PRK05218.1"/>
    <property type="match status" value="1"/>
</dbReference>
<feature type="region of interest" description="C" evidence="5">
    <location>
        <begin position="566"/>
        <end position="640"/>
    </location>
</feature>
<organism evidence="8 9">
    <name type="scientific">Endozoicomonas gorgoniicola</name>
    <dbReference type="NCBI Taxonomy" id="1234144"/>
    <lineage>
        <taxon>Bacteria</taxon>
        <taxon>Pseudomonadati</taxon>
        <taxon>Pseudomonadota</taxon>
        <taxon>Gammaproteobacteria</taxon>
        <taxon>Oceanospirillales</taxon>
        <taxon>Endozoicomonadaceae</taxon>
        <taxon>Endozoicomonas</taxon>
    </lineage>
</organism>
<dbReference type="PRINTS" id="PR00775">
    <property type="entry name" value="HEATSHOCK90"/>
</dbReference>
<sequence>MTVEAQKETLGFQTEVKQLLHLMIHSLYSNREIFLRELVSNASDAADKLRFEALHNGSLLESDPNLDIRISFDKDAKKVTIADNGIGMDREGVISHLGTIAKSGTADFLKNLTGDQKKDSQLIGQFGVGFYSAFIVADKVTVETRKADVAADEAVRWVSDGSGEFTVETIEKEKRGTSIILHLKPEAEEFADGWRLRNIVRKYSDHISLPILMLKEEATAAAEGEEEKQEDKAPEWETVNTAKALWTRSRSEISDEEYKEFYKHISHDFTDPMKWSHNRVEGKLEYNSLLFIPAKAPFDLYNRDMQKGLKLYVQRVYIMDQADEFLPMYLRFIKGVVDSNDLSLNVSREILQKDPAVESMKTALTKRVLDMLEKMAKKEPEQYAEFWTEFGQVLKEGPAEDYANREKVAKLLRFATTQSDSATQDQSLEGYVSRMKEGQDKIYYITADTHNAAANSPHLEVFRKKGLEVLLLSDRVDEWLMSHMQEFDGKQFADIARGDLDLGTLDNEDEKKALEESAKEKEDLLKRIKDALGDSVEEVRVTHRLTDSPACLVVGQFDMGAQMRRIMEAAGQAVPESKPIFEINPEHPLITRLDQESDEDRFVDLSKVVFDQASLAAGGQLDDPAAYVQRLNKLLLEMAG</sequence>
<comment type="similarity">
    <text evidence="1 5">Belongs to the heat shock protein 90 family.</text>
</comment>
<dbReference type="SUPFAM" id="SSF55874">
    <property type="entry name" value="ATPase domain of HSP90 chaperone/DNA topoisomerase II/histidine kinase"/>
    <property type="match status" value="1"/>
</dbReference>